<evidence type="ECO:0000313" key="7">
    <source>
        <dbReference type="Proteomes" id="UP000253507"/>
    </source>
</evidence>
<dbReference type="PANTHER" id="PTHR21661">
    <property type="entry name" value="EPOXIDE HYDROLASE 1-RELATED"/>
    <property type="match status" value="1"/>
</dbReference>
<dbReference type="InterPro" id="IPR000639">
    <property type="entry name" value="Epox_hydrolase-like"/>
</dbReference>
<dbReference type="InterPro" id="IPR016292">
    <property type="entry name" value="Epoxide_hydrolase"/>
</dbReference>
<dbReference type="SUPFAM" id="SSF53474">
    <property type="entry name" value="alpha/beta-Hydrolases"/>
    <property type="match status" value="1"/>
</dbReference>
<reference evidence="6 7" key="1">
    <citation type="submission" date="2018-06" db="EMBL/GenBank/DDBJ databases">
        <title>Streptomyces reniochalinae sp. nov. and Streptomyces diacarnus sp. nov. from marine sponges.</title>
        <authorList>
            <person name="Li L."/>
        </authorList>
    </citation>
    <scope>NUCLEOTIDE SEQUENCE [LARGE SCALE GENOMIC DNA]</scope>
    <source>
        <strain evidence="6 7">LHW50302</strain>
    </source>
</reference>
<feature type="active site" description="Proton donor" evidence="4">
    <location>
        <position position="296"/>
    </location>
</feature>
<dbReference type="GO" id="GO:0097176">
    <property type="term" value="P:epoxide metabolic process"/>
    <property type="evidence" value="ECO:0007669"/>
    <property type="project" value="TreeGrafter"/>
</dbReference>
<sequence>MVTMTSDSVTPFRIDVADSDLKDLRDRLHRVRLAGRETVPDSSQGVRRERLEELLEYWATGYDWRDLERRLNELGQFRTTIDGLGLHFMHVRSPRPDAAPLLLLHGWPGSFLEFLKTVGPLTEHGFHLVVPSMPGYGFSGQPASTGWDPDRIARAYGVLMRRLGYDSYLAQGGDWGGVVATRMGAQRLTGLRAIHVNFPEFLAAPPVGDDPAPEEKAALEQGSRFFAVHSGYHVVQRTRPQTIGYALTDSPAGQAAWIYEKFLDWARPDALTPDEILDHISLYWFTGTAASSARLYWEYARQPLAGTELDLPVGVSVFPDELTRTPRIWAERAYRDLRYFNDDIPAGGHFAALEQPELFVEEIVKFARTVAA</sequence>
<dbReference type="PIRSF" id="PIRSF001112">
    <property type="entry name" value="Epoxide_hydrolase"/>
    <property type="match status" value="1"/>
</dbReference>
<dbReference type="PANTHER" id="PTHR21661:SF35">
    <property type="entry name" value="EPOXIDE HYDROLASE"/>
    <property type="match status" value="1"/>
</dbReference>
<comment type="caution">
    <text evidence="6">The sequence shown here is derived from an EMBL/GenBank/DDBJ whole genome shotgun (WGS) entry which is preliminary data.</text>
</comment>
<dbReference type="Proteomes" id="UP000253507">
    <property type="component" value="Unassembled WGS sequence"/>
</dbReference>
<evidence type="ECO:0000256" key="2">
    <source>
        <dbReference type="ARBA" id="ARBA00022797"/>
    </source>
</evidence>
<protein>
    <submittedName>
        <fullName evidence="6">Epoxide hydrolase</fullName>
    </submittedName>
</protein>
<gene>
    <name evidence="6" type="ORF">DQ392_14490</name>
</gene>
<dbReference type="AlphaFoldDB" id="A0A367EL87"/>
<feature type="active site" description="Proton acceptor" evidence="4">
    <location>
        <position position="349"/>
    </location>
</feature>
<dbReference type="GO" id="GO:0004301">
    <property type="term" value="F:epoxide hydrolase activity"/>
    <property type="evidence" value="ECO:0007669"/>
    <property type="project" value="TreeGrafter"/>
</dbReference>
<keyword evidence="7" id="KW-1185">Reference proteome</keyword>
<evidence type="ECO:0000256" key="4">
    <source>
        <dbReference type="PIRSR" id="PIRSR001112-1"/>
    </source>
</evidence>
<feature type="domain" description="Epoxide hydrolase N-terminal" evidence="5">
    <location>
        <begin position="9"/>
        <end position="114"/>
    </location>
</feature>
<evidence type="ECO:0000256" key="3">
    <source>
        <dbReference type="ARBA" id="ARBA00022801"/>
    </source>
</evidence>
<evidence type="ECO:0000259" key="5">
    <source>
        <dbReference type="Pfam" id="PF06441"/>
    </source>
</evidence>
<feature type="active site" description="Nucleophile" evidence="4">
    <location>
        <position position="174"/>
    </location>
</feature>
<dbReference type="EMBL" id="QOIM01000033">
    <property type="protein sequence ID" value="RCG18529.1"/>
    <property type="molecule type" value="Genomic_DNA"/>
</dbReference>
<dbReference type="RefSeq" id="WP_114015998.1">
    <property type="nucleotide sequence ID" value="NZ_QOIM01000033.1"/>
</dbReference>
<dbReference type="Gene3D" id="3.40.50.1820">
    <property type="entry name" value="alpha/beta hydrolase"/>
    <property type="match status" value="1"/>
</dbReference>
<accession>A0A367EL87</accession>
<proteinExistence type="inferred from homology"/>
<dbReference type="InterPro" id="IPR010497">
    <property type="entry name" value="Epoxide_hydro_N"/>
</dbReference>
<dbReference type="PRINTS" id="PR00412">
    <property type="entry name" value="EPOXHYDRLASE"/>
</dbReference>
<name>A0A367EL87_9ACTN</name>
<keyword evidence="2" id="KW-0058">Aromatic hydrocarbons catabolism</keyword>
<evidence type="ECO:0000313" key="6">
    <source>
        <dbReference type="EMBL" id="RCG18529.1"/>
    </source>
</evidence>
<evidence type="ECO:0000256" key="1">
    <source>
        <dbReference type="ARBA" id="ARBA00010088"/>
    </source>
</evidence>
<keyword evidence="3 6" id="KW-0378">Hydrolase</keyword>
<dbReference type="InterPro" id="IPR029058">
    <property type="entry name" value="AB_hydrolase_fold"/>
</dbReference>
<comment type="similarity">
    <text evidence="1">Belongs to the peptidase S33 family.</text>
</comment>
<dbReference type="Pfam" id="PF06441">
    <property type="entry name" value="EHN"/>
    <property type="match status" value="1"/>
</dbReference>
<dbReference type="OrthoDB" id="4654311at2"/>
<organism evidence="6 7">
    <name type="scientific">Streptomyces reniochalinae</name>
    <dbReference type="NCBI Taxonomy" id="2250578"/>
    <lineage>
        <taxon>Bacteria</taxon>
        <taxon>Bacillati</taxon>
        <taxon>Actinomycetota</taxon>
        <taxon>Actinomycetes</taxon>
        <taxon>Kitasatosporales</taxon>
        <taxon>Streptomycetaceae</taxon>
        <taxon>Streptomyces</taxon>
    </lineage>
</organism>